<evidence type="ECO:0000313" key="3">
    <source>
        <dbReference type="Proteomes" id="UP000192923"/>
    </source>
</evidence>
<dbReference type="RefSeq" id="WP_085212769.1">
    <property type="nucleotide sequence ID" value="NZ_FXAM01000001.1"/>
</dbReference>
<name>A0A1Y6CWB0_9GAMM</name>
<dbReference type="Pfam" id="PF17994">
    <property type="entry name" value="Glft2_N"/>
    <property type="match status" value="1"/>
</dbReference>
<evidence type="ECO:0000259" key="1">
    <source>
        <dbReference type="Pfam" id="PF17994"/>
    </source>
</evidence>
<sequence length="603" mass="67949">MNHALHNLVLPGLDFGAPAELYARVDGNCRVSLAQRKLYFKTGGRVAFDTYFNGFSVDTWKRVCGISSLSLSLCGQGSFVARIGLHRASHEHTRAGHRLRPVQRWWDEREIELRDGEPGGFDLPCWDQIETGMLYLELEALGEGRLDSGFFATTSPPPHRVKLGIVITHFNRKQYVLPAIRRIADGLRNQPEWLDRIGLVVVDNSRTIDPAEAVGATLIPSRNLGGSGGFARGLLYLQDQGSYTHALFMDDDASCELESIFRTYALLGYARVPKLAVAGSLLREDEPYRLFEKSAKFDGACRSLKSGLDLRRVDDLLEAERTEVRPDYGAWWFFAFPIAETRYYPFPYFVRGDDVMFGITNDFAIHTLNGIGGWGGDFGIKKSPWTSYLDMRSHLLNSMVLRNKSVTFLAVLFAYNLGRQLFSYNYASARAINLALAHLLEGAGFWRRNIDTLAIRAEIAAFSGAEALVPLDALDFAAVHREDKPESWLRRLGRIVTMNGFLVPGGWLDARVLYQSKGFYGSAKDIFLYRRVLYQCEGLGIGYLANHDKRLFFTELMRGVRLMWVLLRQGQRLRAEYRSAVAELASPAFWRGVFATDARSATE</sequence>
<proteinExistence type="predicted"/>
<feature type="domain" description="Galactofuranosyltransferase GlfT2 N-terminal" evidence="1">
    <location>
        <begin position="34"/>
        <end position="121"/>
    </location>
</feature>
<dbReference type="SUPFAM" id="SSF53448">
    <property type="entry name" value="Nucleotide-diphospho-sugar transferases"/>
    <property type="match status" value="1"/>
</dbReference>
<organism evidence="2 3">
    <name type="scientific">Methylomagnum ishizawai</name>
    <dbReference type="NCBI Taxonomy" id="1760988"/>
    <lineage>
        <taxon>Bacteria</taxon>
        <taxon>Pseudomonadati</taxon>
        <taxon>Pseudomonadota</taxon>
        <taxon>Gammaproteobacteria</taxon>
        <taxon>Methylococcales</taxon>
        <taxon>Methylococcaceae</taxon>
        <taxon>Methylomagnum</taxon>
    </lineage>
</organism>
<dbReference type="InterPro" id="IPR040492">
    <property type="entry name" value="GlfT2_N"/>
</dbReference>
<dbReference type="OrthoDB" id="5148555at2"/>
<dbReference type="STRING" id="1760988.SAMN02949497_2287"/>
<accession>A0A1Y6CWB0</accession>
<protein>
    <recommendedName>
        <fullName evidence="1">Galactofuranosyltransferase GlfT2 N-terminal domain-containing protein</fullName>
    </recommendedName>
</protein>
<gene>
    <name evidence="2" type="ORF">SAMN02949497_2287</name>
</gene>
<dbReference type="InterPro" id="IPR029044">
    <property type="entry name" value="Nucleotide-diphossugar_trans"/>
</dbReference>
<dbReference type="Gene3D" id="3.90.550.60">
    <property type="match status" value="1"/>
</dbReference>
<reference evidence="2 3" key="1">
    <citation type="submission" date="2016-12" db="EMBL/GenBank/DDBJ databases">
        <authorList>
            <person name="Song W.-J."/>
            <person name="Kurnit D.M."/>
        </authorList>
    </citation>
    <scope>NUCLEOTIDE SEQUENCE [LARGE SCALE GENOMIC DNA]</scope>
    <source>
        <strain evidence="2 3">175</strain>
    </source>
</reference>
<keyword evidence="3" id="KW-1185">Reference proteome</keyword>
<evidence type="ECO:0000313" key="2">
    <source>
        <dbReference type="EMBL" id="SMF94948.1"/>
    </source>
</evidence>
<dbReference type="Proteomes" id="UP000192923">
    <property type="component" value="Unassembled WGS sequence"/>
</dbReference>
<dbReference type="EMBL" id="FXAM01000001">
    <property type="protein sequence ID" value="SMF94948.1"/>
    <property type="molecule type" value="Genomic_DNA"/>
</dbReference>
<dbReference type="AlphaFoldDB" id="A0A1Y6CWB0"/>